<reference evidence="1" key="1">
    <citation type="submission" date="2021-02" db="EMBL/GenBank/DDBJ databases">
        <authorList>
            <consortium name="DOE Joint Genome Institute"/>
            <person name="Ahrendt S."/>
            <person name="Looney B.P."/>
            <person name="Miyauchi S."/>
            <person name="Morin E."/>
            <person name="Drula E."/>
            <person name="Courty P.E."/>
            <person name="Chicoki N."/>
            <person name="Fauchery L."/>
            <person name="Kohler A."/>
            <person name="Kuo A."/>
            <person name="Labutti K."/>
            <person name="Pangilinan J."/>
            <person name="Lipzen A."/>
            <person name="Riley R."/>
            <person name="Andreopoulos W."/>
            <person name="He G."/>
            <person name="Johnson J."/>
            <person name="Barry K.W."/>
            <person name="Grigoriev I.V."/>
            <person name="Nagy L."/>
            <person name="Hibbett D."/>
            <person name="Henrissat B."/>
            <person name="Matheny P.B."/>
            <person name="Labbe J."/>
            <person name="Martin F."/>
        </authorList>
    </citation>
    <scope>NUCLEOTIDE SEQUENCE</scope>
    <source>
        <strain evidence="1">EC-137</strain>
    </source>
</reference>
<evidence type="ECO:0000313" key="2">
    <source>
        <dbReference type="Proteomes" id="UP000814128"/>
    </source>
</evidence>
<name>A0ACB8QR72_9AGAM</name>
<reference evidence="1" key="2">
    <citation type="journal article" date="2022" name="New Phytol.">
        <title>Evolutionary transition to the ectomycorrhizal habit in the genomes of a hyperdiverse lineage of mushroom-forming fungi.</title>
        <authorList>
            <person name="Looney B."/>
            <person name="Miyauchi S."/>
            <person name="Morin E."/>
            <person name="Drula E."/>
            <person name="Courty P.E."/>
            <person name="Kohler A."/>
            <person name="Kuo A."/>
            <person name="LaButti K."/>
            <person name="Pangilinan J."/>
            <person name="Lipzen A."/>
            <person name="Riley R."/>
            <person name="Andreopoulos W."/>
            <person name="He G."/>
            <person name="Johnson J."/>
            <person name="Nolan M."/>
            <person name="Tritt A."/>
            <person name="Barry K.W."/>
            <person name="Grigoriev I.V."/>
            <person name="Nagy L.G."/>
            <person name="Hibbett D."/>
            <person name="Henrissat B."/>
            <person name="Matheny P.B."/>
            <person name="Labbe J."/>
            <person name="Martin F.M."/>
        </authorList>
    </citation>
    <scope>NUCLEOTIDE SEQUENCE</scope>
    <source>
        <strain evidence="1">EC-137</strain>
    </source>
</reference>
<proteinExistence type="predicted"/>
<gene>
    <name evidence="1" type="ORF">K488DRAFT_84362</name>
</gene>
<comment type="caution">
    <text evidence="1">The sequence shown here is derived from an EMBL/GenBank/DDBJ whole genome shotgun (WGS) entry which is preliminary data.</text>
</comment>
<organism evidence="1 2">
    <name type="scientific">Vararia minispora EC-137</name>
    <dbReference type="NCBI Taxonomy" id="1314806"/>
    <lineage>
        <taxon>Eukaryota</taxon>
        <taxon>Fungi</taxon>
        <taxon>Dikarya</taxon>
        <taxon>Basidiomycota</taxon>
        <taxon>Agaricomycotina</taxon>
        <taxon>Agaricomycetes</taxon>
        <taxon>Russulales</taxon>
        <taxon>Lachnocladiaceae</taxon>
        <taxon>Vararia</taxon>
    </lineage>
</organism>
<keyword evidence="2" id="KW-1185">Reference proteome</keyword>
<dbReference type="Proteomes" id="UP000814128">
    <property type="component" value="Unassembled WGS sequence"/>
</dbReference>
<sequence>MSFLSVSRSSLRAAAPLRSASFSLRAPYSRLSRVPIVPAVRPLQSPVLRLVFARSAASTVSSRPGSQTFQHAGQNIKEEVGDAARDMAKAIAGGNLPVDSVKPMNETFLGVTSSVASAVPTPYIVMGLAGGIPYLGSALTSIHLARQAGYATMGLATNIDPGVALTVLDQALMFQATYGAVMLSFLGALHWGMEFSGYGGHKGYSRLMLGAAPVVWAWSTLAFEPSLALILQWVGFTGLWYADLKATTFGWTPKWYSQYRFYLSILVGTCIIATLAGTSYWSPHGAGVLMRELEETRAERKRLHPENRGVIPGNIEATPADETQGSFVLLRKRKVEKDAEDEGQAQNEAQKH</sequence>
<accession>A0ACB8QR72</accession>
<dbReference type="EMBL" id="MU273507">
    <property type="protein sequence ID" value="KAI0034028.1"/>
    <property type="molecule type" value="Genomic_DNA"/>
</dbReference>
<protein>
    <submittedName>
        <fullName evidence="1">Uncharacterized protein</fullName>
    </submittedName>
</protein>
<evidence type="ECO:0000313" key="1">
    <source>
        <dbReference type="EMBL" id="KAI0034028.1"/>
    </source>
</evidence>